<gene>
    <name evidence="10" type="ordered locus">BT0289</name>
</gene>
<evidence type="ECO:0000259" key="9">
    <source>
        <dbReference type="Pfam" id="PF02108"/>
    </source>
</evidence>
<dbReference type="Proteomes" id="UP000001205">
    <property type="component" value="Chromosome"/>
</dbReference>
<organism evidence="10 11">
    <name type="scientific">Borrelia turicatae (strain 91E135)</name>
    <dbReference type="NCBI Taxonomy" id="314724"/>
    <lineage>
        <taxon>Bacteria</taxon>
        <taxon>Pseudomonadati</taxon>
        <taxon>Spirochaetota</taxon>
        <taxon>Spirochaetia</taxon>
        <taxon>Spirochaetales</taxon>
        <taxon>Borreliaceae</taxon>
        <taxon>Borrelia</taxon>
    </lineage>
</organism>
<comment type="function">
    <text evidence="1">Needed for flagellar regrowth and assembly.</text>
</comment>
<keyword evidence="5" id="KW-1005">Bacterial flagellum biogenesis</keyword>
<evidence type="ECO:0000313" key="11">
    <source>
        <dbReference type="Proteomes" id="UP000001205"/>
    </source>
</evidence>
<evidence type="ECO:0000313" key="10">
    <source>
        <dbReference type="EMBL" id="AAX17627.1"/>
    </source>
</evidence>
<accession>A0ABF7PVF0</accession>
<keyword evidence="4" id="KW-0813">Transport</keyword>
<proteinExistence type="inferred from homology"/>
<feature type="domain" description="Flagellar assembly protein FliH/Type III secretion system HrpE" evidence="9">
    <location>
        <begin position="169"/>
        <end position="297"/>
    </location>
</feature>
<dbReference type="PANTHER" id="PTHR34982">
    <property type="entry name" value="YOP PROTEINS TRANSLOCATION PROTEIN L"/>
    <property type="match status" value="1"/>
</dbReference>
<evidence type="ECO:0000256" key="8">
    <source>
        <dbReference type="SAM" id="Coils"/>
    </source>
</evidence>
<keyword evidence="10" id="KW-0966">Cell projection</keyword>
<dbReference type="PANTHER" id="PTHR34982:SF1">
    <property type="entry name" value="FLAGELLAR ASSEMBLY PROTEIN FLIH"/>
    <property type="match status" value="1"/>
</dbReference>
<name>A0ABF7PVF0_BORT9</name>
<keyword evidence="10" id="KW-0282">Flagellum</keyword>
<reference evidence="11" key="1">
    <citation type="submission" date="2004-12" db="EMBL/GenBank/DDBJ databases">
        <title>The genome sequence of Borrelia hermsii and Borrelia turicatae: comparative analysis of two agents of endemic N. America relapsing fever.</title>
        <authorList>
            <person name="Porcella S.F."/>
            <person name="Raffel S.J."/>
            <person name="Schrumpf M.E."/>
            <person name="Montgomery B."/>
            <person name="Smith T."/>
            <person name="Schwan T.G."/>
        </authorList>
    </citation>
    <scope>NUCLEOTIDE SEQUENCE [LARGE SCALE GENOMIC DNA]</scope>
    <source>
        <strain evidence="11">91E135</strain>
    </source>
</reference>
<dbReference type="GO" id="GO:0044781">
    <property type="term" value="P:bacterial-type flagellum organization"/>
    <property type="evidence" value="ECO:0007669"/>
    <property type="project" value="UniProtKB-KW"/>
</dbReference>
<evidence type="ECO:0000256" key="3">
    <source>
        <dbReference type="ARBA" id="ARBA00016507"/>
    </source>
</evidence>
<evidence type="ECO:0000256" key="1">
    <source>
        <dbReference type="ARBA" id="ARBA00003041"/>
    </source>
</evidence>
<evidence type="ECO:0000256" key="5">
    <source>
        <dbReference type="ARBA" id="ARBA00022795"/>
    </source>
</evidence>
<dbReference type="KEGG" id="btu:BT0289"/>
<dbReference type="NCBIfam" id="NF005198">
    <property type="entry name" value="PRK06669.1-3"/>
    <property type="match status" value="1"/>
</dbReference>
<dbReference type="EMBL" id="CP000049">
    <property type="protein sequence ID" value="AAX17627.1"/>
    <property type="molecule type" value="Genomic_DNA"/>
</dbReference>
<dbReference type="GO" id="GO:0015031">
    <property type="term" value="P:protein transport"/>
    <property type="evidence" value="ECO:0007669"/>
    <property type="project" value="UniProtKB-KW"/>
</dbReference>
<feature type="coiled-coil region" evidence="8">
    <location>
        <begin position="48"/>
        <end position="153"/>
    </location>
</feature>
<evidence type="ECO:0000256" key="7">
    <source>
        <dbReference type="ARBA" id="ARBA00023225"/>
    </source>
</evidence>
<evidence type="ECO:0000256" key="6">
    <source>
        <dbReference type="ARBA" id="ARBA00022927"/>
    </source>
</evidence>
<evidence type="ECO:0000256" key="2">
    <source>
        <dbReference type="ARBA" id="ARBA00006602"/>
    </source>
</evidence>
<comment type="similarity">
    <text evidence="2">Belongs to the FliH family.</text>
</comment>
<protein>
    <recommendedName>
        <fullName evidence="3">Flagellar assembly protein FliH</fullName>
    </recommendedName>
</protein>
<dbReference type="InterPro" id="IPR051472">
    <property type="entry name" value="T3SS_Stator/FliH"/>
</dbReference>
<keyword evidence="7" id="KW-1006">Bacterial flagellum protein export</keyword>
<keyword evidence="6" id="KW-0653">Protein transport</keyword>
<keyword evidence="11" id="KW-1185">Reference proteome</keyword>
<sequence>MYLPKVLYKSKEVVNAVKLEFVEITNPIFKSLEIKRKENELCDIDSRSIKLRNELEDLMNQRAKLQEEIEREHEFAKKEIDAECSKILEEAKEQANKIVSFASERAEALQKEAENKKGAIEQESNLEIEKIVREHEERLKRELETEMARGRNEGYDAGFNKGREDCDKILGKLNSIISSLVAKRKEILESSGEHIMNLVMQIAVKVVKKIIDSQTGIVIENINEALKKVKSKTNIIIRVNLDDIDVVSHQKHEFISKFDFIKNLEVVEDVNIGKGGCIIETDFGEIDARISSQLDRIEEKFKNFSSIF</sequence>
<dbReference type="InterPro" id="IPR018035">
    <property type="entry name" value="Flagellar_FliH/T3SS_HrpE"/>
</dbReference>
<keyword evidence="10" id="KW-0969">Cilium</keyword>
<dbReference type="Pfam" id="PF02108">
    <property type="entry name" value="FliH"/>
    <property type="match status" value="1"/>
</dbReference>
<evidence type="ECO:0000256" key="4">
    <source>
        <dbReference type="ARBA" id="ARBA00022448"/>
    </source>
</evidence>
<keyword evidence="8" id="KW-0175">Coiled coil</keyword>
<dbReference type="AlphaFoldDB" id="A0ABF7PVF0"/>